<evidence type="ECO:0000259" key="13">
    <source>
        <dbReference type="PROSITE" id="PS50929"/>
    </source>
</evidence>
<evidence type="ECO:0000256" key="10">
    <source>
        <dbReference type="ARBA" id="ARBA00023136"/>
    </source>
</evidence>
<dbReference type="PROSITE" id="PS00211">
    <property type="entry name" value="ABC_TRANSPORTER_1"/>
    <property type="match status" value="1"/>
</dbReference>
<proteinExistence type="predicted"/>
<evidence type="ECO:0000256" key="6">
    <source>
        <dbReference type="ARBA" id="ARBA00022840"/>
    </source>
</evidence>
<keyword evidence="7" id="KW-1278">Translocase</keyword>
<feature type="transmembrane region" description="Helical" evidence="11">
    <location>
        <begin position="159"/>
        <end position="181"/>
    </location>
</feature>
<evidence type="ECO:0000313" key="15">
    <source>
        <dbReference type="Proteomes" id="UP001297600"/>
    </source>
</evidence>
<evidence type="ECO:0000256" key="1">
    <source>
        <dbReference type="ARBA" id="ARBA00004651"/>
    </source>
</evidence>
<dbReference type="SMART" id="SM00382">
    <property type="entry name" value="AAA"/>
    <property type="match status" value="1"/>
</dbReference>
<comment type="subcellular location">
    <subcellularLocation>
        <location evidence="1">Cell membrane</location>
        <topology evidence="1">Multi-pass membrane protein</topology>
    </subcellularLocation>
</comment>
<dbReference type="SUPFAM" id="SSF90123">
    <property type="entry name" value="ABC transporter transmembrane region"/>
    <property type="match status" value="1"/>
</dbReference>
<dbReference type="PANTHER" id="PTHR43394:SF1">
    <property type="entry name" value="ATP-BINDING CASSETTE SUB-FAMILY B MEMBER 10, MITOCHONDRIAL"/>
    <property type="match status" value="1"/>
</dbReference>
<evidence type="ECO:0000256" key="4">
    <source>
        <dbReference type="ARBA" id="ARBA00022692"/>
    </source>
</evidence>
<dbReference type="PANTHER" id="PTHR43394">
    <property type="entry name" value="ATP-DEPENDENT PERMEASE MDL1, MITOCHONDRIAL"/>
    <property type="match status" value="1"/>
</dbReference>
<dbReference type="PROSITE" id="PS50929">
    <property type="entry name" value="ABC_TM1F"/>
    <property type="match status" value="1"/>
</dbReference>
<dbReference type="InterPro" id="IPR036640">
    <property type="entry name" value="ABC1_TM_sf"/>
</dbReference>
<keyword evidence="15" id="KW-1185">Reference proteome</keyword>
<evidence type="ECO:0000313" key="14">
    <source>
        <dbReference type="EMBL" id="MCG5031355.1"/>
    </source>
</evidence>
<organism evidence="14 15">
    <name type="scientific">Mesosutterella porci</name>
    <dbReference type="NCBI Taxonomy" id="2915351"/>
    <lineage>
        <taxon>Bacteria</taxon>
        <taxon>Pseudomonadati</taxon>
        <taxon>Pseudomonadota</taxon>
        <taxon>Betaproteobacteria</taxon>
        <taxon>Burkholderiales</taxon>
        <taxon>Sutterellaceae</taxon>
        <taxon>Mesosutterella</taxon>
    </lineage>
</organism>
<dbReference type="SUPFAM" id="SSF52540">
    <property type="entry name" value="P-loop containing nucleoside triphosphate hydrolases"/>
    <property type="match status" value="1"/>
</dbReference>
<feature type="domain" description="ABC transporter" evidence="12">
    <location>
        <begin position="341"/>
        <end position="576"/>
    </location>
</feature>
<dbReference type="InterPro" id="IPR011917">
    <property type="entry name" value="ABC_transpr_lipidA"/>
</dbReference>
<feature type="domain" description="ABC transmembrane type-1" evidence="13">
    <location>
        <begin position="27"/>
        <end position="309"/>
    </location>
</feature>
<dbReference type="RefSeq" id="WP_237979089.1">
    <property type="nucleotide sequence ID" value="NZ_JAKNCT010000009.1"/>
</dbReference>
<keyword evidence="8 11" id="KW-1133">Transmembrane helix</keyword>
<dbReference type="InterPro" id="IPR011527">
    <property type="entry name" value="ABC1_TM_dom"/>
</dbReference>
<protein>
    <submittedName>
        <fullName evidence="14">Lipid A export permease/ATP-binding protein MsbA</fullName>
    </submittedName>
</protein>
<dbReference type="InterPro" id="IPR039421">
    <property type="entry name" value="Type_1_exporter"/>
</dbReference>
<feature type="transmembrane region" description="Helical" evidence="11">
    <location>
        <begin position="26"/>
        <end position="50"/>
    </location>
</feature>
<evidence type="ECO:0000256" key="5">
    <source>
        <dbReference type="ARBA" id="ARBA00022741"/>
    </source>
</evidence>
<comment type="caution">
    <text evidence="14">The sequence shown here is derived from an EMBL/GenBank/DDBJ whole genome shotgun (WGS) entry which is preliminary data.</text>
</comment>
<dbReference type="Pfam" id="PF00664">
    <property type="entry name" value="ABC_membrane"/>
    <property type="match status" value="1"/>
</dbReference>
<evidence type="ECO:0000256" key="11">
    <source>
        <dbReference type="SAM" id="Phobius"/>
    </source>
</evidence>
<keyword evidence="3" id="KW-1003">Cell membrane</keyword>
<reference evidence="14 15" key="1">
    <citation type="submission" date="2022-02" db="EMBL/GenBank/DDBJ databases">
        <title>Mesosutterella porci, a novel member of the family Sutterellaceae from pig feces.</title>
        <authorList>
            <person name="Wylensek D."/>
            <person name="Clavel T."/>
        </authorList>
    </citation>
    <scope>NUCLEOTIDE SEQUENCE [LARGE SCALE GENOMIC DNA]</scope>
    <source>
        <strain evidence="15">oilRF-744-wt-GAM-9</strain>
    </source>
</reference>
<gene>
    <name evidence="14" type="primary">msbA</name>
    <name evidence="14" type="ORF">MAF45_07870</name>
</gene>
<keyword evidence="6" id="KW-0067">ATP-binding</keyword>
<evidence type="ECO:0000256" key="9">
    <source>
        <dbReference type="ARBA" id="ARBA00023055"/>
    </source>
</evidence>
<sequence length="581" mass="64092">MNFILNKIDPVLIRLFRYLIPYKKQLALSVIFLIGSASTSSLTATLLGKLTDLGFYQQEKWVIVAAPIALLIVSFLYAFCTVMSSYVMTDISESVLVGLRTNLFSNILNWPSVEYQNHSTGLVSSKFVNEASIALGGATESLIILIRDSLQVLSLLCVLFWYNWQLTLVTFIVGPGLVFILRKISKRMRKIVKESQSTLAIMIGRVQESYSSEKLVKISNTYDVEENKFKFINEGIKKCAIKTIKMQSIGTPLTQILTMIAVAFVVAVALTEAHNGLLSIGDFITFLSAMLLMKAPIQHLAGLNATFASISVAAKSIFEMLDTKTESDDGTINLNNCKGEFSFEHVFLRYPGQTDYALNDINLKVSSGEHVALVGLSGSGKSSFVNLLPRYWDVSSGEIFLDGRNIKEYTLKSLRSQIAIVSQDVILFDDTIRNNITYGCNSVSTDTLNKAIDGASLRDFINSLPQGLDTPVGEAGHLLSGGQKQRISIARALLKDAPILILDEATSALDSENEYTIKNALKLLTKGKTTFTVAHRLSTIDDADKIVVLSNGRISQIGTNEELLQNKDGIYWQLCHFQGRI</sequence>
<evidence type="ECO:0000256" key="2">
    <source>
        <dbReference type="ARBA" id="ARBA00022448"/>
    </source>
</evidence>
<keyword evidence="5" id="KW-0547">Nucleotide-binding</keyword>
<dbReference type="Proteomes" id="UP001297600">
    <property type="component" value="Unassembled WGS sequence"/>
</dbReference>
<dbReference type="Gene3D" id="1.20.1560.10">
    <property type="entry name" value="ABC transporter type 1, transmembrane domain"/>
    <property type="match status" value="1"/>
</dbReference>
<dbReference type="Pfam" id="PF00005">
    <property type="entry name" value="ABC_tran"/>
    <property type="match status" value="1"/>
</dbReference>
<evidence type="ECO:0000259" key="12">
    <source>
        <dbReference type="PROSITE" id="PS50893"/>
    </source>
</evidence>
<name>A0ABS9MRX4_9BURK</name>
<dbReference type="InterPro" id="IPR027417">
    <property type="entry name" value="P-loop_NTPase"/>
</dbReference>
<dbReference type="InterPro" id="IPR017871">
    <property type="entry name" value="ABC_transporter-like_CS"/>
</dbReference>
<keyword evidence="2" id="KW-0813">Transport</keyword>
<dbReference type="NCBIfam" id="TIGR02203">
    <property type="entry name" value="MsbA_lipidA"/>
    <property type="match status" value="1"/>
</dbReference>
<keyword evidence="9" id="KW-0445">Lipid transport</keyword>
<keyword evidence="10 11" id="KW-0472">Membrane</keyword>
<evidence type="ECO:0000256" key="8">
    <source>
        <dbReference type="ARBA" id="ARBA00022989"/>
    </source>
</evidence>
<dbReference type="PROSITE" id="PS50893">
    <property type="entry name" value="ABC_TRANSPORTER_2"/>
    <property type="match status" value="1"/>
</dbReference>
<dbReference type="InterPro" id="IPR003439">
    <property type="entry name" value="ABC_transporter-like_ATP-bd"/>
</dbReference>
<dbReference type="Gene3D" id="3.40.50.300">
    <property type="entry name" value="P-loop containing nucleotide triphosphate hydrolases"/>
    <property type="match status" value="1"/>
</dbReference>
<evidence type="ECO:0000256" key="3">
    <source>
        <dbReference type="ARBA" id="ARBA00022475"/>
    </source>
</evidence>
<evidence type="ECO:0000256" key="7">
    <source>
        <dbReference type="ARBA" id="ARBA00022967"/>
    </source>
</evidence>
<accession>A0ABS9MRX4</accession>
<dbReference type="InterPro" id="IPR003593">
    <property type="entry name" value="AAA+_ATPase"/>
</dbReference>
<keyword evidence="4 11" id="KW-0812">Transmembrane</keyword>
<dbReference type="EMBL" id="JAKNCT010000009">
    <property type="protein sequence ID" value="MCG5031355.1"/>
    <property type="molecule type" value="Genomic_DNA"/>
</dbReference>
<feature type="transmembrane region" description="Helical" evidence="11">
    <location>
        <begin position="252"/>
        <end position="270"/>
    </location>
</feature>
<dbReference type="CDD" id="cd18552">
    <property type="entry name" value="ABC_6TM_MsbA_like"/>
    <property type="match status" value="1"/>
</dbReference>
<feature type="transmembrane region" description="Helical" evidence="11">
    <location>
        <begin position="62"/>
        <end position="87"/>
    </location>
</feature>